<dbReference type="GO" id="GO:0003677">
    <property type="term" value="F:DNA binding"/>
    <property type="evidence" value="ECO:0007669"/>
    <property type="project" value="UniProtKB-KW"/>
</dbReference>
<evidence type="ECO:0000256" key="1">
    <source>
        <dbReference type="ARBA" id="ARBA00004123"/>
    </source>
</evidence>
<evidence type="ECO:0000256" key="9">
    <source>
        <dbReference type="RuleBase" id="RU004561"/>
    </source>
</evidence>
<keyword evidence="6 9" id="KW-0804">Transcription</keyword>
<dbReference type="FunFam" id="2.40.330.10:FF:000001">
    <property type="entry name" value="Auxin response factor"/>
    <property type="match status" value="1"/>
</dbReference>
<dbReference type="Pfam" id="PF02362">
    <property type="entry name" value="B3"/>
    <property type="match status" value="1"/>
</dbReference>
<keyword evidence="8 9" id="KW-0927">Auxin signaling pathway</keyword>
<comment type="subcellular location">
    <subcellularLocation>
        <location evidence="1 9">Nucleus</location>
    </subcellularLocation>
</comment>
<evidence type="ECO:0000256" key="3">
    <source>
        <dbReference type="ARBA" id="ARBA00022473"/>
    </source>
</evidence>
<dbReference type="InterPro" id="IPR044835">
    <property type="entry name" value="ARF_plant"/>
</dbReference>
<dbReference type="Gene3D" id="2.40.330.10">
    <property type="entry name" value="DNA-binding pseudobarrel domain"/>
    <property type="match status" value="1"/>
</dbReference>
<dbReference type="PROSITE" id="PS50863">
    <property type="entry name" value="B3"/>
    <property type="match status" value="1"/>
</dbReference>
<keyword evidence="3" id="KW-0217">Developmental protein</keyword>
<dbReference type="Gene3D" id="2.30.30.1040">
    <property type="match status" value="1"/>
</dbReference>
<dbReference type="PANTHER" id="PTHR31384">
    <property type="entry name" value="AUXIN RESPONSE FACTOR 4-RELATED"/>
    <property type="match status" value="1"/>
</dbReference>
<evidence type="ECO:0000313" key="12">
    <source>
        <dbReference type="Proteomes" id="UP001229421"/>
    </source>
</evidence>
<dbReference type="GO" id="GO:0006355">
    <property type="term" value="P:regulation of DNA-templated transcription"/>
    <property type="evidence" value="ECO:0007669"/>
    <property type="project" value="InterPro"/>
</dbReference>
<keyword evidence="7 9" id="KW-0539">Nucleus</keyword>
<dbReference type="Pfam" id="PF06507">
    <property type="entry name" value="ARF_AD"/>
    <property type="match status" value="1"/>
</dbReference>
<sequence length="502" mass="56365">MMCGLIDLNSDDSGEVPASSYVSPSLELWHACAGPQFSLPKKGNSVVYLPQGHLDLRRSHDFPSISGVHLAPHVFCRVVDVKLLAEQGTDEVFAQMSLVADTEMKLREVELDDNGGFDVKQFTPHMFCKTLTASDTSTHGGFSVPRRAAEDCFPPLDYKQQRPSQELVAEDLHGNVWRFRHIYRGQPRRHLLTTGWSGFVNSKKLVAGDAVLFLRGEDNVLRLGIRRASCFGVTSADSSKLLNDFSFVSVVKSVSQKTVFNVCFNPRGGSRFIVPYHEFVRSVSIKFSPGMRFNLRFETEDTTERFTGIITGISEIDPVNWPGSKWRCLMVRSDGGDVTRQNRVSPWEIEGCNSISSSGFDSIFSPVTKRIKTNFRSEFQLPEDWAGRSLDFKKSLGFQVLQGQEIVCNNFMQPTPVMHLQNAILQPAYSHPIIVANDSRYRAFGEGYLVQNNGHKKHETISDLLKEKSLYSNPKQSTHIGPQESVSTCRSNCRLFGFTLQF</sequence>
<keyword evidence="12" id="KW-1185">Reference proteome</keyword>
<evidence type="ECO:0000256" key="6">
    <source>
        <dbReference type="ARBA" id="ARBA00023163"/>
    </source>
</evidence>
<dbReference type="CDD" id="cd10017">
    <property type="entry name" value="B3_DNA"/>
    <property type="match status" value="1"/>
</dbReference>
<comment type="similarity">
    <text evidence="2 9">Belongs to the ARF family.</text>
</comment>
<dbReference type="PANTHER" id="PTHR31384:SF5">
    <property type="entry name" value="AUXIN RESPONSE FACTOR 3"/>
    <property type="match status" value="1"/>
</dbReference>
<comment type="subunit">
    <text evidence="9">Homodimers and heterodimers.</text>
</comment>
<evidence type="ECO:0000313" key="11">
    <source>
        <dbReference type="EMBL" id="KAK1424751.1"/>
    </source>
</evidence>
<evidence type="ECO:0000256" key="7">
    <source>
        <dbReference type="ARBA" id="ARBA00023242"/>
    </source>
</evidence>
<feature type="domain" description="TF-B3" evidence="10">
    <location>
        <begin position="127"/>
        <end position="229"/>
    </location>
</feature>
<gene>
    <name evidence="11" type="ORF">QVD17_20089</name>
</gene>
<dbReference type="SUPFAM" id="SSF101936">
    <property type="entry name" value="DNA-binding pseudobarrel domain"/>
    <property type="match status" value="1"/>
</dbReference>
<keyword evidence="4 9" id="KW-0805">Transcription regulation</keyword>
<evidence type="ECO:0000256" key="5">
    <source>
        <dbReference type="ARBA" id="ARBA00023125"/>
    </source>
</evidence>
<dbReference type="AlphaFoldDB" id="A0AAD8KPA0"/>
<evidence type="ECO:0000256" key="4">
    <source>
        <dbReference type="ARBA" id="ARBA00023015"/>
    </source>
</evidence>
<accession>A0AAD8KPA0</accession>
<dbReference type="SMART" id="SM01019">
    <property type="entry name" value="B3"/>
    <property type="match status" value="1"/>
</dbReference>
<evidence type="ECO:0000256" key="2">
    <source>
        <dbReference type="ARBA" id="ARBA00007853"/>
    </source>
</evidence>
<organism evidence="11 12">
    <name type="scientific">Tagetes erecta</name>
    <name type="common">African marigold</name>
    <dbReference type="NCBI Taxonomy" id="13708"/>
    <lineage>
        <taxon>Eukaryota</taxon>
        <taxon>Viridiplantae</taxon>
        <taxon>Streptophyta</taxon>
        <taxon>Embryophyta</taxon>
        <taxon>Tracheophyta</taxon>
        <taxon>Spermatophyta</taxon>
        <taxon>Magnoliopsida</taxon>
        <taxon>eudicotyledons</taxon>
        <taxon>Gunneridae</taxon>
        <taxon>Pentapetalae</taxon>
        <taxon>asterids</taxon>
        <taxon>campanulids</taxon>
        <taxon>Asterales</taxon>
        <taxon>Asteraceae</taxon>
        <taxon>Asteroideae</taxon>
        <taxon>Heliantheae alliance</taxon>
        <taxon>Tageteae</taxon>
        <taxon>Tagetes</taxon>
    </lineage>
</organism>
<reference evidence="11" key="1">
    <citation type="journal article" date="2023" name="bioRxiv">
        <title>Improved chromosome-level genome assembly for marigold (Tagetes erecta).</title>
        <authorList>
            <person name="Jiang F."/>
            <person name="Yuan L."/>
            <person name="Wang S."/>
            <person name="Wang H."/>
            <person name="Xu D."/>
            <person name="Wang A."/>
            <person name="Fan W."/>
        </authorList>
    </citation>
    <scope>NUCLEOTIDE SEQUENCE</scope>
    <source>
        <strain evidence="11">WSJ</strain>
        <tissue evidence="11">Leaf</tissue>
    </source>
</reference>
<dbReference type="InterPro" id="IPR003340">
    <property type="entry name" value="B3_DNA-bd"/>
</dbReference>
<name>A0AAD8KPA0_TARER</name>
<dbReference type="InterPro" id="IPR010525">
    <property type="entry name" value="ARF_dom"/>
</dbReference>
<dbReference type="GO" id="GO:0009734">
    <property type="term" value="P:auxin-activated signaling pathway"/>
    <property type="evidence" value="ECO:0007669"/>
    <property type="project" value="UniProtKB-KW"/>
</dbReference>
<proteinExistence type="inferred from homology"/>
<dbReference type="Proteomes" id="UP001229421">
    <property type="component" value="Unassembled WGS sequence"/>
</dbReference>
<protein>
    <recommendedName>
        <fullName evidence="9">Auxin response factor</fullName>
    </recommendedName>
</protein>
<evidence type="ECO:0000256" key="8">
    <source>
        <dbReference type="ARBA" id="ARBA00023294"/>
    </source>
</evidence>
<evidence type="ECO:0000259" key="10">
    <source>
        <dbReference type="PROSITE" id="PS50863"/>
    </source>
</evidence>
<dbReference type="GO" id="GO:0005634">
    <property type="term" value="C:nucleus"/>
    <property type="evidence" value="ECO:0007669"/>
    <property type="project" value="UniProtKB-SubCell"/>
</dbReference>
<dbReference type="FunFam" id="2.30.30.1040:FF:000001">
    <property type="entry name" value="Auxin response factor"/>
    <property type="match status" value="1"/>
</dbReference>
<keyword evidence="5 9" id="KW-0238">DNA-binding</keyword>
<comment type="function">
    <text evidence="9">Auxin response factors (ARFs) are transcriptional factors that bind specifically to the DNA sequence 5'-TGTCTC-3' found in the auxin-responsive promoter elements (AuxREs).</text>
</comment>
<comment type="caution">
    <text evidence="11">The sequence shown here is derived from an EMBL/GenBank/DDBJ whole genome shotgun (WGS) entry which is preliminary data.</text>
</comment>
<dbReference type="InterPro" id="IPR015300">
    <property type="entry name" value="DNA-bd_pseudobarrel_sf"/>
</dbReference>
<dbReference type="EMBL" id="JAUHHV010000005">
    <property type="protein sequence ID" value="KAK1424751.1"/>
    <property type="molecule type" value="Genomic_DNA"/>
</dbReference>